<dbReference type="OrthoDB" id="3638764at2"/>
<keyword evidence="8" id="KW-1185">Reference proteome</keyword>
<dbReference type="GO" id="GO:0000160">
    <property type="term" value="P:phosphorelay signal transduction system"/>
    <property type="evidence" value="ECO:0007669"/>
    <property type="project" value="InterPro"/>
</dbReference>
<dbReference type="PROSITE" id="PS50110">
    <property type="entry name" value="RESPONSE_REGULATORY"/>
    <property type="match status" value="1"/>
</dbReference>
<dbReference type="SMART" id="SM00421">
    <property type="entry name" value="HTH_LUXR"/>
    <property type="match status" value="1"/>
</dbReference>
<keyword evidence="3" id="KW-0804">Transcription</keyword>
<dbReference type="Gene3D" id="3.40.50.2300">
    <property type="match status" value="1"/>
</dbReference>
<dbReference type="RefSeq" id="WP_130345949.1">
    <property type="nucleotide sequence ID" value="NZ_SGWQ01000007.1"/>
</dbReference>
<evidence type="ECO:0000259" key="5">
    <source>
        <dbReference type="PROSITE" id="PS50043"/>
    </source>
</evidence>
<gene>
    <name evidence="7" type="ORF">EV193_107132</name>
</gene>
<keyword evidence="1" id="KW-0805">Transcription regulation</keyword>
<dbReference type="Proteomes" id="UP000294257">
    <property type="component" value="Unassembled WGS sequence"/>
</dbReference>
<reference evidence="7 8" key="1">
    <citation type="submission" date="2019-02" db="EMBL/GenBank/DDBJ databases">
        <title>Genomic Encyclopedia of Type Strains, Phase IV (KMG-IV): sequencing the most valuable type-strain genomes for metagenomic binning, comparative biology and taxonomic classification.</title>
        <authorList>
            <person name="Goeker M."/>
        </authorList>
    </citation>
    <scope>NUCLEOTIDE SEQUENCE [LARGE SCALE GENOMIC DNA]</scope>
    <source>
        <strain evidence="7 8">DSM 101727</strain>
    </source>
</reference>
<evidence type="ECO:0000256" key="3">
    <source>
        <dbReference type="ARBA" id="ARBA00023163"/>
    </source>
</evidence>
<comment type="caution">
    <text evidence="7">The sequence shown here is derived from an EMBL/GenBank/DDBJ whole genome shotgun (WGS) entry which is preliminary data.</text>
</comment>
<dbReference type="AlphaFoldDB" id="A0A4Q7KLM3"/>
<dbReference type="InterPro" id="IPR001789">
    <property type="entry name" value="Sig_transdc_resp-reg_receiver"/>
</dbReference>
<evidence type="ECO:0000256" key="4">
    <source>
        <dbReference type="PROSITE-ProRule" id="PRU00169"/>
    </source>
</evidence>
<evidence type="ECO:0000313" key="7">
    <source>
        <dbReference type="EMBL" id="RZS36451.1"/>
    </source>
</evidence>
<evidence type="ECO:0000256" key="2">
    <source>
        <dbReference type="ARBA" id="ARBA00023125"/>
    </source>
</evidence>
<feature type="domain" description="Response regulatory" evidence="6">
    <location>
        <begin position="21"/>
        <end position="137"/>
    </location>
</feature>
<dbReference type="PRINTS" id="PR00038">
    <property type="entry name" value="HTHLUXR"/>
</dbReference>
<dbReference type="EMBL" id="SGWQ01000007">
    <property type="protein sequence ID" value="RZS36451.1"/>
    <property type="molecule type" value="Genomic_DNA"/>
</dbReference>
<dbReference type="InterPro" id="IPR016032">
    <property type="entry name" value="Sig_transdc_resp-reg_C-effctor"/>
</dbReference>
<organism evidence="7 8">
    <name type="scientific">Herbihabitans rhizosphaerae</name>
    <dbReference type="NCBI Taxonomy" id="1872711"/>
    <lineage>
        <taxon>Bacteria</taxon>
        <taxon>Bacillati</taxon>
        <taxon>Actinomycetota</taxon>
        <taxon>Actinomycetes</taxon>
        <taxon>Pseudonocardiales</taxon>
        <taxon>Pseudonocardiaceae</taxon>
        <taxon>Herbihabitans</taxon>
    </lineage>
</organism>
<feature type="domain" description="HTH luxR-type" evidence="5">
    <location>
        <begin position="154"/>
        <end position="219"/>
    </location>
</feature>
<dbReference type="PANTHER" id="PTHR44688">
    <property type="entry name" value="DNA-BINDING TRANSCRIPTIONAL ACTIVATOR DEVR_DOSR"/>
    <property type="match status" value="1"/>
</dbReference>
<comment type="caution">
    <text evidence="4">Lacks conserved residue(s) required for the propagation of feature annotation.</text>
</comment>
<dbReference type="PANTHER" id="PTHR44688:SF25">
    <property type="entry name" value="HTH LUXR-TYPE DOMAIN-CONTAINING PROTEIN"/>
    <property type="match status" value="1"/>
</dbReference>
<accession>A0A4Q7KLM3</accession>
<dbReference type="Pfam" id="PF00196">
    <property type="entry name" value="GerE"/>
    <property type="match status" value="1"/>
</dbReference>
<evidence type="ECO:0000259" key="6">
    <source>
        <dbReference type="PROSITE" id="PS50110"/>
    </source>
</evidence>
<sequence length="238" mass="25694">MAAPVLARPTSETRQPTQRLRVLAFDALPLSRFGMRTLVDAAADLSWLGSAATVRAAVPMIGRLRPDVVVVHSTLDPNAALARQLTTSFPWLTLVVLVDDRHRADWYVRALRSAGVHGILAPGTAPAVLLTGMRMAHAQRQFVDPDLMSGTKGGGRSTGPLSGRQHEVLTLIAEGYENAEIGGMLFISVETVRSHVKEILKRMRARDRAHAVARGYQTGMLDVRLPSAAGLPEIEVVG</sequence>
<dbReference type="InterPro" id="IPR000792">
    <property type="entry name" value="Tscrpt_reg_LuxR_C"/>
</dbReference>
<keyword evidence="2 7" id="KW-0238">DNA-binding</keyword>
<name>A0A4Q7KLM3_9PSEU</name>
<dbReference type="CDD" id="cd06170">
    <property type="entry name" value="LuxR_C_like"/>
    <property type="match status" value="1"/>
</dbReference>
<dbReference type="SUPFAM" id="SSF46894">
    <property type="entry name" value="C-terminal effector domain of the bipartite response regulators"/>
    <property type="match status" value="1"/>
</dbReference>
<protein>
    <submittedName>
        <fullName evidence="7">DNA-binding NarL/FixJ family response regulator</fullName>
    </submittedName>
</protein>
<dbReference type="GO" id="GO:0003677">
    <property type="term" value="F:DNA binding"/>
    <property type="evidence" value="ECO:0007669"/>
    <property type="project" value="UniProtKB-KW"/>
</dbReference>
<dbReference type="PROSITE" id="PS50043">
    <property type="entry name" value="HTH_LUXR_2"/>
    <property type="match status" value="1"/>
</dbReference>
<evidence type="ECO:0000313" key="8">
    <source>
        <dbReference type="Proteomes" id="UP000294257"/>
    </source>
</evidence>
<evidence type="ECO:0000256" key="1">
    <source>
        <dbReference type="ARBA" id="ARBA00023015"/>
    </source>
</evidence>
<proteinExistence type="predicted"/>
<dbReference type="GO" id="GO:0006355">
    <property type="term" value="P:regulation of DNA-templated transcription"/>
    <property type="evidence" value="ECO:0007669"/>
    <property type="project" value="InterPro"/>
</dbReference>